<dbReference type="EMBL" id="JACHGB010000004">
    <property type="protein sequence ID" value="MBB5272046.1"/>
    <property type="molecule type" value="Genomic_DNA"/>
</dbReference>
<proteinExistence type="predicted"/>
<dbReference type="InterPro" id="IPR036390">
    <property type="entry name" value="WH_DNA-bd_sf"/>
</dbReference>
<dbReference type="RefSeq" id="WP_183967073.1">
    <property type="nucleotide sequence ID" value="NZ_BAABEW010000002.1"/>
</dbReference>
<evidence type="ECO:0000313" key="1">
    <source>
        <dbReference type="EMBL" id="MBB5272046.1"/>
    </source>
</evidence>
<dbReference type="AlphaFoldDB" id="A0A7W8HIK7"/>
<dbReference type="Gene3D" id="1.10.10.10">
    <property type="entry name" value="Winged helix-like DNA-binding domain superfamily/Winged helix DNA-binding domain"/>
    <property type="match status" value="1"/>
</dbReference>
<dbReference type="InterPro" id="IPR036388">
    <property type="entry name" value="WH-like_DNA-bd_sf"/>
</dbReference>
<sequence>MAQQEQIKWLLNLREWELRNLPIRRSVMAYEIYLRLALLSGNGGPLHGVSLKRFYLSLGCSEYGARMHLRRLERDGWIGFVEGDGDRRGRQVVLTEKFEALRRSHLQILSDLRQEPRPARL</sequence>
<dbReference type="Proteomes" id="UP000532440">
    <property type="component" value="Unassembled WGS sequence"/>
</dbReference>
<keyword evidence="1" id="KW-0238">DNA-binding</keyword>
<evidence type="ECO:0000313" key="2">
    <source>
        <dbReference type="Proteomes" id="UP000532440"/>
    </source>
</evidence>
<organism evidence="1 2">
    <name type="scientific">Quisquiliibacterium transsilvanicum</name>
    <dbReference type="NCBI Taxonomy" id="1549638"/>
    <lineage>
        <taxon>Bacteria</taxon>
        <taxon>Pseudomonadati</taxon>
        <taxon>Pseudomonadota</taxon>
        <taxon>Betaproteobacteria</taxon>
        <taxon>Burkholderiales</taxon>
        <taxon>Burkholderiaceae</taxon>
        <taxon>Quisquiliibacterium</taxon>
    </lineage>
</organism>
<name>A0A7W8HIK7_9BURK</name>
<gene>
    <name evidence="1" type="ORF">HNQ70_002060</name>
</gene>
<dbReference type="SUPFAM" id="SSF46785">
    <property type="entry name" value="Winged helix' DNA-binding domain"/>
    <property type="match status" value="1"/>
</dbReference>
<keyword evidence="2" id="KW-1185">Reference proteome</keyword>
<dbReference type="GO" id="GO:0003677">
    <property type="term" value="F:DNA binding"/>
    <property type="evidence" value="ECO:0007669"/>
    <property type="project" value="UniProtKB-KW"/>
</dbReference>
<protein>
    <submittedName>
        <fullName evidence="1">DNA-binding MarR family transcriptional regulator</fullName>
    </submittedName>
</protein>
<reference evidence="1 2" key="1">
    <citation type="submission" date="2020-08" db="EMBL/GenBank/DDBJ databases">
        <title>Genomic Encyclopedia of Type Strains, Phase IV (KMG-IV): sequencing the most valuable type-strain genomes for metagenomic binning, comparative biology and taxonomic classification.</title>
        <authorList>
            <person name="Goeker M."/>
        </authorList>
    </citation>
    <scope>NUCLEOTIDE SEQUENCE [LARGE SCALE GENOMIC DNA]</scope>
    <source>
        <strain evidence="1 2">DSM 29781</strain>
    </source>
</reference>
<accession>A0A7W8HIK7</accession>
<comment type="caution">
    <text evidence="1">The sequence shown here is derived from an EMBL/GenBank/DDBJ whole genome shotgun (WGS) entry which is preliminary data.</text>
</comment>